<dbReference type="EMBL" id="LYPC01000025">
    <property type="protein sequence ID" value="OCT13146.1"/>
    <property type="molecule type" value="Genomic_DNA"/>
</dbReference>
<dbReference type="InterPro" id="IPR051910">
    <property type="entry name" value="ComF/GntX_DNA_util-trans"/>
</dbReference>
<dbReference type="Gene3D" id="3.40.50.2020">
    <property type="match status" value="1"/>
</dbReference>
<dbReference type="Proteomes" id="UP000093309">
    <property type="component" value="Unassembled WGS sequence"/>
</dbReference>
<evidence type="ECO:0000313" key="2">
    <source>
        <dbReference type="EMBL" id="OCT13146.1"/>
    </source>
</evidence>
<accession>A0A1C0ZYG5</accession>
<dbReference type="RefSeq" id="WP_065854559.1">
    <property type="nucleotide sequence ID" value="NZ_LYPC01000025.1"/>
</dbReference>
<keyword evidence="3" id="KW-1185">Reference proteome</keyword>
<dbReference type="AlphaFoldDB" id="A0A1C0ZYG5"/>
<protein>
    <recommendedName>
        <fullName evidence="4">Amidophosphoribosyltransferase</fullName>
    </recommendedName>
</protein>
<gene>
    <name evidence="2" type="ORF">A8709_20590</name>
</gene>
<dbReference type="SUPFAM" id="SSF53271">
    <property type="entry name" value="PRTase-like"/>
    <property type="match status" value="1"/>
</dbReference>
<dbReference type="PANTHER" id="PTHR47505">
    <property type="entry name" value="DNA UTILIZATION PROTEIN YHGH"/>
    <property type="match status" value="1"/>
</dbReference>
<dbReference type="InterPro" id="IPR000836">
    <property type="entry name" value="PRTase_dom"/>
</dbReference>
<comment type="similarity">
    <text evidence="1">Belongs to the ComF/GntX family.</text>
</comment>
<dbReference type="OrthoDB" id="9779910at2"/>
<evidence type="ECO:0008006" key="4">
    <source>
        <dbReference type="Google" id="ProtNLM"/>
    </source>
</evidence>
<sequence>MSSWWKGVSDAVFALLSPKREACLLCNQMSSLARGELGLCHACYSRIPWIRRVHCAFCGRGAYCPDCRRKPHTHFTRSRSAVHYEDTMKELLARYKYRGDERLKRVLGHMLVHAFQLLQLEKAASQAGLEQVRACITYVPVSERRMQERGFNQAEQMAIELGGRVGLPVVHLLNRAKHTDKQSFKKRNERIDDLADVFEMDTKGQRNLDALGAKVLIYIVDDVYTTGSTMNQCAMTLKKHMSIPVEIYGLTWAR</sequence>
<evidence type="ECO:0000256" key="1">
    <source>
        <dbReference type="ARBA" id="ARBA00008007"/>
    </source>
</evidence>
<dbReference type="CDD" id="cd06223">
    <property type="entry name" value="PRTases_typeI"/>
    <property type="match status" value="1"/>
</dbReference>
<reference evidence="3" key="1">
    <citation type="submission" date="2016-05" db="EMBL/GenBank/DDBJ databases">
        <title>Paenibacillus oryzae. sp. nov., isolated from the rice root.</title>
        <authorList>
            <person name="Zhang J."/>
            <person name="Zhang X."/>
        </authorList>
    </citation>
    <scope>NUCLEOTIDE SEQUENCE [LARGE SCALE GENOMIC DNA]</scope>
    <source>
        <strain evidence="3">KCTC13222</strain>
    </source>
</reference>
<dbReference type="STRING" id="512399.A8709_20590"/>
<organism evidence="2 3">
    <name type="scientific">Paenibacillus pectinilyticus</name>
    <dbReference type="NCBI Taxonomy" id="512399"/>
    <lineage>
        <taxon>Bacteria</taxon>
        <taxon>Bacillati</taxon>
        <taxon>Bacillota</taxon>
        <taxon>Bacilli</taxon>
        <taxon>Bacillales</taxon>
        <taxon>Paenibacillaceae</taxon>
        <taxon>Paenibacillus</taxon>
    </lineage>
</organism>
<dbReference type="PANTHER" id="PTHR47505:SF1">
    <property type="entry name" value="DNA UTILIZATION PROTEIN YHGH"/>
    <property type="match status" value="1"/>
</dbReference>
<name>A0A1C0ZYG5_9BACL</name>
<proteinExistence type="inferred from homology"/>
<comment type="caution">
    <text evidence="2">The sequence shown here is derived from an EMBL/GenBank/DDBJ whole genome shotgun (WGS) entry which is preliminary data.</text>
</comment>
<dbReference type="InterPro" id="IPR029057">
    <property type="entry name" value="PRTase-like"/>
</dbReference>
<evidence type="ECO:0000313" key="3">
    <source>
        <dbReference type="Proteomes" id="UP000093309"/>
    </source>
</evidence>